<comment type="similarity">
    <text evidence="2">Belongs to the ABC transporter superfamily.</text>
</comment>
<evidence type="ECO:0000256" key="6">
    <source>
        <dbReference type="ARBA" id="ARBA00022741"/>
    </source>
</evidence>
<dbReference type="GO" id="GO:0005524">
    <property type="term" value="F:ATP binding"/>
    <property type="evidence" value="ECO:0007669"/>
    <property type="project" value="UniProtKB-KW"/>
</dbReference>
<name>A0A109JXA1_9HYPH</name>
<dbReference type="PANTHER" id="PTHR42771">
    <property type="entry name" value="IRON(3+)-HYDROXAMATE IMPORT ATP-BINDING PROTEIN FHUC"/>
    <property type="match status" value="1"/>
</dbReference>
<dbReference type="PROSITE" id="PS50893">
    <property type="entry name" value="ABC_TRANSPORTER_2"/>
    <property type="match status" value="1"/>
</dbReference>
<dbReference type="InterPro" id="IPR027417">
    <property type="entry name" value="P-loop_NTPase"/>
</dbReference>
<dbReference type="InterPro" id="IPR017871">
    <property type="entry name" value="ABC_transporter-like_CS"/>
</dbReference>
<evidence type="ECO:0000256" key="5">
    <source>
        <dbReference type="ARBA" id="ARBA00022496"/>
    </source>
</evidence>
<keyword evidence="3" id="KW-0813">Transport</keyword>
<comment type="subcellular location">
    <subcellularLocation>
        <location evidence="1">Cell membrane</location>
        <topology evidence="1">Peripheral membrane protein</topology>
    </subcellularLocation>
</comment>
<keyword evidence="9" id="KW-0406">Ion transport</keyword>
<keyword evidence="5" id="KW-0410">Iron transport</keyword>
<evidence type="ECO:0000256" key="4">
    <source>
        <dbReference type="ARBA" id="ARBA00022475"/>
    </source>
</evidence>
<evidence type="ECO:0000259" key="11">
    <source>
        <dbReference type="PROSITE" id="PS50893"/>
    </source>
</evidence>
<dbReference type="InterPro" id="IPR003593">
    <property type="entry name" value="AAA+_ATPase"/>
</dbReference>
<dbReference type="SMART" id="SM00382">
    <property type="entry name" value="AAA"/>
    <property type="match status" value="1"/>
</dbReference>
<evidence type="ECO:0000256" key="7">
    <source>
        <dbReference type="ARBA" id="ARBA00022840"/>
    </source>
</evidence>
<dbReference type="SUPFAM" id="SSF52540">
    <property type="entry name" value="P-loop containing nucleoside triphosphate hydrolases"/>
    <property type="match status" value="1"/>
</dbReference>
<dbReference type="Proteomes" id="UP000068164">
    <property type="component" value="Unassembled WGS sequence"/>
</dbReference>
<dbReference type="PANTHER" id="PTHR42771:SF2">
    <property type="entry name" value="IRON(3+)-HYDROXAMATE IMPORT ATP-BINDING PROTEIN FHUC"/>
    <property type="match status" value="1"/>
</dbReference>
<dbReference type="GO" id="GO:0016887">
    <property type="term" value="F:ATP hydrolysis activity"/>
    <property type="evidence" value="ECO:0007669"/>
    <property type="project" value="InterPro"/>
</dbReference>
<dbReference type="GO" id="GO:0006826">
    <property type="term" value="P:iron ion transport"/>
    <property type="evidence" value="ECO:0007669"/>
    <property type="project" value="UniProtKB-KW"/>
</dbReference>
<evidence type="ECO:0000313" key="13">
    <source>
        <dbReference type="Proteomes" id="UP000068164"/>
    </source>
</evidence>
<dbReference type="FunFam" id="3.40.50.300:FF:000134">
    <property type="entry name" value="Iron-enterobactin ABC transporter ATP-binding protein"/>
    <property type="match status" value="1"/>
</dbReference>
<keyword evidence="6" id="KW-0547">Nucleotide-binding</keyword>
<dbReference type="RefSeq" id="WP_062369163.1">
    <property type="nucleotide sequence ID" value="NZ_LNCD01000034.1"/>
</dbReference>
<evidence type="ECO:0000256" key="1">
    <source>
        <dbReference type="ARBA" id="ARBA00004202"/>
    </source>
</evidence>
<evidence type="ECO:0000256" key="2">
    <source>
        <dbReference type="ARBA" id="ARBA00005417"/>
    </source>
</evidence>
<dbReference type="EMBL" id="LNCD01000034">
    <property type="protein sequence ID" value="KWV56715.1"/>
    <property type="molecule type" value="Genomic_DNA"/>
</dbReference>
<evidence type="ECO:0000256" key="3">
    <source>
        <dbReference type="ARBA" id="ARBA00022448"/>
    </source>
</evidence>
<dbReference type="Gene3D" id="3.40.50.300">
    <property type="entry name" value="P-loop containing nucleotide triphosphate hydrolases"/>
    <property type="match status" value="1"/>
</dbReference>
<dbReference type="OrthoDB" id="9810077at2"/>
<sequence>MSTPFLTTSQIAYHAAGKSILSGIDLTLKSGRIYGLVGQNGSGKSTLLKIMARQIAPTSGGVELKGEAISRWGARPFARQVAYMPQFTPATDFMTVRELVALGRFPWHGTLGRFTSADQKLVDEAIERTDLERFADSPVASMSGGERQRAWIAMMLAQNAQCLLLDEPTSALDLLHQDSVLALLRELSHERRLTIVVVLHDINLAARYCDEIVALRKGRISAHGTPADIVRSDVLKSVFDLEMGVFPHPVSNDPISYVL</sequence>
<evidence type="ECO:0000313" key="12">
    <source>
        <dbReference type="EMBL" id="KWV56715.1"/>
    </source>
</evidence>
<keyword evidence="7" id="KW-0067">ATP-binding</keyword>
<keyword evidence="13" id="KW-1185">Reference proteome</keyword>
<feature type="domain" description="ABC transporter" evidence="11">
    <location>
        <begin position="6"/>
        <end position="242"/>
    </location>
</feature>
<dbReference type="PROSITE" id="PS00211">
    <property type="entry name" value="ABC_TRANSPORTER_1"/>
    <property type="match status" value="1"/>
</dbReference>
<dbReference type="CDD" id="cd03214">
    <property type="entry name" value="ABC_Iron-Siderophores_B12_Hemin"/>
    <property type="match status" value="1"/>
</dbReference>
<accession>A0A109JXA1</accession>
<dbReference type="GO" id="GO:0005886">
    <property type="term" value="C:plasma membrane"/>
    <property type="evidence" value="ECO:0007669"/>
    <property type="project" value="UniProtKB-SubCell"/>
</dbReference>
<dbReference type="Pfam" id="PF00005">
    <property type="entry name" value="ABC_tran"/>
    <property type="match status" value="1"/>
</dbReference>
<evidence type="ECO:0000256" key="10">
    <source>
        <dbReference type="ARBA" id="ARBA00023136"/>
    </source>
</evidence>
<reference evidence="12 13" key="1">
    <citation type="submission" date="2015-11" db="EMBL/GenBank/DDBJ databases">
        <title>Draft Genome Sequence of the Strain BR 10423 (Rhizobium sp.) isolated from nodules of Mimosa pudica.</title>
        <authorList>
            <person name="Barauna A.C."/>
            <person name="Zilli J.E."/>
            <person name="Simoes-Araujo J.L."/>
            <person name="Reis V.M."/>
            <person name="James E.K."/>
            <person name="Reis F.B.Jr."/>
            <person name="Rouws L.F."/>
            <person name="Passos S.R."/>
            <person name="Gois S.R."/>
        </authorList>
    </citation>
    <scope>NUCLEOTIDE SEQUENCE [LARGE SCALE GENOMIC DNA]</scope>
    <source>
        <strain evidence="12 13">BR10423</strain>
    </source>
</reference>
<gene>
    <name evidence="12" type="ORF">AS026_33275</name>
</gene>
<protein>
    <submittedName>
        <fullName evidence="12">Iron ABC transporter substrate-binding protein</fullName>
    </submittedName>
</protein>
<keyword evidence="10" id="KW-0472">Membrane</keyword>
<evidence type="ECO:0000256" key="8">
    <source>
        <dbReference type="ARBA" id="ARBA00023004"/>
    </source>
</evidence>
<proteinExistence type="inferred from homology"/>
<keyword evidence="8" id="KW-0408">Iron</keyword>
<dbReference type="InterPro" id="IPR003439">
    <property type="entry name" value="ABC_transporter-like_ATP-bd"/>
</dbReference>
<comment type="caution">
    <text evidence="12">The sequence shown here is derived from an EMBL/GenBank/DDBJ whole genome shotgun (WGS) entry which is preliminary data.</text>
</comment>
<keyword evidence="4" id="KW-1003">Cell membrane</keyword>
<dbReference type="InterPro" id="IPR051535">
    <property type="entry name" value="Siderophore_ABC-ATPase"/>
</dbReference>
<organism evidence="12 13">
    <name type="scientific">Rhizobium altiplani</name>
    <dbReference type="NCBI Taxonomy" id="1864509"/>
    <lineage>
        <taxon>Bacteria</taxon>
        <taxon>Pseudomonadati</taxon>
        <taxon>Pseudomonadota</taxon>
        <taxon>Alphaproteobacteria</taxon>
        <taxon>Hyphomicrobiales</taxon>
        <taxon>Rhizobiaceae</taxon>
        <taxon>Rhizobium/Agrobacterium group</taxon>
        <taxon>Rhizobium</taxon>
    </lineage>
</organism>
<evidence type="ECO:0000256" key="9">
    <source>
        <dbReference type="ARBA" id="ARBA00023065"/>
    </source>
</evidence>
<dbReference type="AlphaFoldDB" id="A0A109JXA1"/>